<accession>A0A0A8ZFI2</accession>
<keyword evidence="1" id="KW-0472">Membrane</keyword>
<reference evidence="2" key="2">
    <citation type="journal article" date="2015" name="Data Brief">
        <title>Shoot transcriptome of the giant reed, Arundo donax.</title>
        <authorList>
            <person name="Barrero R.A."/>
            <person name="Guerrero F.D."/>
            <person name="Moolhuijzen P."/>
            <person name="Goolsby J.A."/>
            <person name="Tidwell J."/>
            <person name="Bellgard S.E."/>
            <person name="Bellgard M.I."/>
        </authorList>
    </citation>
    <scope>NUCLEOTIDE SEQUENCE</scope>
    <source>
        <tissue evidence="2">Shoot tissue taken approximately 20 cm above the soil surface</tissue>
    </source>
</reference>
<organism evidence="2">
    <name type="scientific">Arundo donax</name>
    <name type="common">Giant reed</name>
    <name type="synonym">Donax arundinaceus</name>
    <dbReference type="NCBI Taxonomy" id="35708"/>
    <lineage>
        <taxon>Eukaryota</taxon>
        <taxon>Viridiplantae</taxon>
        <taxon>Streptophyta</taxon>
        <taxon>Embryophyta</taxon>
        <taxon>Tracheophyta</taxon>
        <taxon>Spermatophyta</taxon>
        <taxon>Magnoliopsida</taxon>
        <taxon>Liliopsida</taxon>
        <taxon>Poales</taxon>
        <taxon>Poaceae</taxon>
        <taxon>PACMAD clade</taxon>
        <taxon>Arundinoideae</taxon>
        <taxon>Arundineae</taxon>
        <taxon>Arundo</taxon>
    </lineage>
</organism>
<keyword evidence="1" id="KW-0812">Transmembrane</keyword>
<evidence type="ECO:0000256" key="1">
    <source>
        <dbReference type="SAM" id="Phobius"/>
    </source>
</evidence>
<sequence>MVIGTYGVMVNYFASVIFICRFFCCSMLKF</sequence>
<dbReference type="EMBL" id="GBRH01264298">
    <property type="protein sequence ID" value="JAD33597.1"/>
    <property type="molecule type" value="Transcribed_RNA"/>
</dbReference>
<evidence type="ECO:0000313" key="2">
    <source>
        <dbReference type="EMBL" id="JAD33597.1"/>
    </source>
</evidence>
<feature type="transmembrane region" description="Helical" evidence="1">
    <location>
        <begin position="6"/>
        <end position="24"/>
    </location>
</feature>
<keyword evidence="1" id="KW-1133">Transmembrane helix</keyword>
<proteinExistence type="predicted"/>
<reference evidence="2" key="1">
    <citation type="submission" date="2014-09" db="EMBL/GenBank/DDBJ databases">
        <authorList>
            <person name="Magalhaes I.L.F."/>
            <person name="Oliveira U."/>
            <person name="Santos F.R."/>
            <person name="Vidigal T.H.D.A."/>
            <person name="Brescovit A.D."/>
            <person name="Santos A.J."/>
        </authorList>
    </citation>
    <scope>NUCLEOTIDE SEQUENCE</scope>
    <source>
        <tissue evidence="2">Shoot tissue taken approximately 20 cm above the soil surface</tissue>
    </source>
</reference>
<dbReference type="AlphaFoldDB" id="A0A0A8ZFI2"/>
<protein>
    <submittedName>
        <fullName evidence="2">Uncharacterized protein</fullName>
    </submittedName>
</protein>
<name>A0A0A8ZFI2_ARUDO</name>